<sequence>MVSAKIPVKVGKIVPLTPTIKQFEFHPIDAPLLPFSAGSHIRLHLDAIEMTKAYSLISDPNNPEHYQIAVLHAEQSAGGSHHMHHGVQEGDIIEISPADNFFPLNEDPTAKHLFIAGGIGITPFLSYLYTVKSLGLPFELHYTFRDGQNAAFIDHLKTALKDQLFIYDNSQDQQLNVQTLIEQQPKHSHVYVCGPQSLIDAVIDAGTSILGADHVHFENFTETGSTGDAFEVVFNRSGFSLMVDENTSILQAIEADKRINVECLCRNGVCGTCETAILEGEADHRDLYLDEDEQAEQKTMMICVSRAKGKRLVLDL</sequence>
<dbReference type="SUPFAM" id="SSF54292">
    <property type="entry name" value="2Fe-2S ferredoxin-like"/>
    <property type="match status" value="1"/>
</dbReference>
<dbReference type="Pfam" id="PF00175">
    <property type="entry name" value="NAD_binding_1"/>
    <property type="match status" value="1"/>
</dbReference>
<evidence type="ECO:0000259" key="1">
    <source>
        <dbReference type="PROSITE" id="PS51085"/>
    </source>
</evidence>
<dbReference type="InterPro" id="IPR039261">
    <property type="entry name" value="FNR_nucleotide-bd"/>
</dbReference>
<evidence type="ECO:0000259" key="2">
    <source>
        <dbReference type="PROSITE" id="PS51384"/>
    </source>
</evidence>
<dbReference type="Pfam" id="PF00111">
    <property type="entry name" value="Fer2"/>
    <property type="match status" value="1"/>
</dbReference>
<dbReference type="CDD" id="cd00207">
    <property type="entry name" value="fer2"/>
    <property type="match status" value="1"/>
</dbReference>
<dbReference type="SUPFAM" id="SSF52343">
    <property type="entry name" value="Ferredoxin reductase-like, C-terminal NADP-linked domain"/>
    <property type="match status" value="1"/>
</dbReference>
<dbReference type="SUPFAM" id="SSF63380">
    <property type="entry name" value="Riboflavin synthase domain-like"/>
    <property type="match status" value="1"/>
</dbReference>
<reference evidence="3" key="1">
    <citation type="submission" date="2021-03" db="EMBL/GenBank/DDBJ databases">
        <title>Identification and antibiotic profiling of Wohlfahrtiimonas chitiniclastica, an underestimated human pathogen.</title>
        <authorList>
            <person name="Kopf A."/>
            <person name="Bunk B."/>
            <person name="Coldewey S."/>
            <person name="Gunzer F."/>
            <person name="Riedel T."/>
            <person name="Schroettner P."/>
        </authorList>
    </citation>
    <scope>NUCLEOTIDE SEQUENCE</scope>
    <source>
        <strain evidence="3">DSM 100917</strain>
    </source>
</reference>
<comment type="caution">
    <text evidence="3">The sequence shown here is derived from an EMBL/GenBank/DDBJ whole genome shotgun (WGS) entry which is preliminary data.</text>
</comment>
<dbReference type="PRINTS" id="PR00409">
    <property type="entry name" value="PHDIOXRDTASE"/>
</dbReference>
<dbReference type="InterPro" id="IPR001041">
    <property type="entry name" value="2Fe-2S_ferredoxin-type"/>
</dbReference>
<dbReference type="GO" id="GO:0051537">
    <property type="term" value="F:2 iron, 2 sulfur cluster binding"/>
    <property type="evidence" value="ECO:0007669"/>
    <property type="project" value="InterPro"/>
</dbReference>
<dbReference type="PROSITE" id="PS51384">
    <property type="entry name" value="FAD_FR"/>
    <property type="match status" value="1"/>
</dbReference>
<proteinExistence type="predicted"/>
<feature type="domain" description="FAD-binding FR-type" evidence="2">
    <location>
        <begin position="3"/>
        <end position="105"/>
    </location>
</feature>
<name>A0AB35BU31_9GAMM</name>
<dbReference type="PROSITE" id="PS51085">
    <property type="entry name" value="2FE2S_FER_2"/>
    <property type="match status" value="1"/>
</dbReference>
<dbReference type="Gene3D" id="2.40.30.10">
    <property type="entry name" value="Translation factors"/>
    <property type="match status" value="1"/>
</dbReference>
<dbReference type="PANTHER" id="PTHR30212">
    <property type="entry name" value="PROTEIN YIIM"/>
    <property type="match status" value="1"/>
</dbReference>
<dbReference type="CDD" id="cd06185">
    <property type="entry name" value="PDR_like"/>
    <property type="match status" value="1"/>
</dbReference>
<dbReference type="InterPro" id="IPR006058">
    <property type="entry name" value="2Fe2S_fd_BS"/>
</dbReference>
<protein>
    <submittedName>
        <fullName evidence="3">Oxidoreductase</fullName>
    </submittedName>
</protein>
<dbReference type="InterPro" id="IPR052353">
    <property type="entry name" value="Benzoxazolinone_Detox_Enz"/>
</dbReference>
<dbReference type="PROSITE" id="PS00197">
    <property type="entry name" value="2FE2S_FER_1"/>
    <property type="match status" value="1"/>
</dbReference>
<dbReference type="Proteomes" id="UP000680020">
    <property type="component" value="Unassembled WGS sequence"/>
</dbReference>
<dbReference type="PANTHER" id="PTHR30212:SF2">
    <property type="entry name" value="PROTEIN YIIM"/>
    <property type="match status" value="1"/>
</dbReference>
<dbReference type="AlphaFoldDB" id="A0AB35BU31"/>
<evidence type="ECO:0000313" key="3">
    <source>
        <dbReference type="EMBL" id="MBS7823705.1"/>
    </source>
</evidence>
<gene>
    <name evidence="3" type="ORF">J7561_00625</name>
</gene>
<dbReference type="InterPro" id="IPR017938">
    <property type="entry name" value="Riboflavin_synthase-like_b-brl"/>
</dbReference>
<dbReference type="InterPro" id="IPR036010">
    <property type="entry name" value="2Fe-2S_ferredoxin-like_sf"/>
</dbReference>
<dbReference type="GO" id="GO:0016491">
    <property type="term" value="F:oxidoreductase activity"/>
    <property type="evidence" value="ECO:0007669"/>
    <property type="project" value="InterPro"/>
</dbReference>
<dbReference type="Gene3D" id="3.10.20.30">
    <property type="match status" value="1"/>
</dbReference>
<dbReference type="InterPro" id="IPR017927">
    <property type="entry name" value="FAD-bd_FR_type"/>
</dbReference>
<dbReference type="Gene3D" id="3.40.50.80">
    <property type="entry name" value="Nucleotide-binding domain of ferredoxin-NADP reductase (FNR) module"/>
    <property type="match status" value="1"/>
</dbReference>
<dbReference type="InterPro" id="IPR012675">
    <property type="entry name" value="Beta-grasp_dom_sf"/>
</dbReference>
<evidence type="ECO:0000313" key="4">
    <source>
        <dbReference type="Proteomes" id="UP000680020"/>
    </source>
</evidence>
<dbReference type="InterPro" id="IPR001433">
    <property type="entry name" value="OxRdtase_FAD/NAD-bd"/>
</dbReference>
<organism evidence="3 4">
    <name type="scientific">Wohlfahrtiimonas chitiniclastica</name>
    <dbReference type="NCBI Taxonomy" id="400946"/>
    <lineage>
        <taxon>Bacteria</taxon>
        <taxon>Pseudomonadati</taxon>
        <taxon>Pseudomonadota</taxon>
        <taxon>Gammaproteobacteria</taxon>
        <taxon>Cardiobacteriales</taxon>
        <taxon>Ignatzschineriaceae</taxon>
        <taxon>Wohlfahrtiimonas</taxon>
    </lineage>
</organism>
<dbReference type="EMBL" id="JAGIBU010000001">
    <property type="protein sequence ID" value="MBS7823705.1"/>
    <property type="molecule type" value="Genomic_DNA"/>
</dbReference>
<dbReference type="RefSeq" id="WP_213402124.1">
    <property type="nucleotide sequence ID" value="NZ_JAGIBT010000001.1"/>
</dbReference>
<accession>A0AB35BU31</accession>
<feature type="domain" description="2Fe-2S ferredoxin-type" evidence="1">
    <location>
        <begin position="230"/>
        <end position="316"/>
    </location>
</feature>